<dbReference type="PANTHER" id="PTHR18898">
    <property type="entry name" value="NUCLEOPROTEIN TPR-RELATED"/>
    <property type="match status" value="1"/>
</dbReference>
<evidence type="ECO:0000259" key="8">
    <source>
        <dbReference type="Pfam" id="PF25785"/>
    </source>
</evidence>
<feature type="region of interest" description="Disordered" evidence="5">
    <location>
        <begin position="1777"/>
        <end position="1942"/>
    </location>
</feature>
<evidence type="ECO:0000259" key="7">
    <source>
        <dbReference type="Pfam" id="PF25481"/>
    </source>
</evidence>
<dbReference type="Pfam" id="PF25481">
    <property type="entry name" value="Nucleoprot-TPR"/>
    <property type="match status" value="1"/>
</dbReference>
<reference evidence="9 10" key="1">
    <citation type="journal article" date="2020" name="ISME J.">
        <title>Uncovering the hidden diversity of litter-decomposition mechanisms in mushroom-forming fungi.</title>
        <authorList>
            <person name="Floudas D."/>
            <person name="Bentzer J."/>
            <person name="Ahren D."/>
            <person name="Johansson T."/>
            <person name="Persson P."/>
            <person name="Tunlid A."/>
        </authorList>
    </citation>
    <scope>NUCLEOTIDE SEQUENCE [LARGE SCALE GENOMIC DNA]</scope>
    <source>
        <strain evidence="9 10">CBS 146.42</strain>
    </source>
</reference>
<feature type="region of interest" description="Disordered" evidence="5">
    <location>
        <begin position="1165"/>
        <end position="1190"/>
    </location>
</feature>
<keyword evidence="3" id="KW-0539">Nucleus</keyword>
<dbReference type="Gene3D" id="1.10.287.1490">
    <property type="match status" value="3"/>
</dbReference>
<protein>
    <recommendedName>
        <fullName evidence="11">Nucleoprotein TPR/MLP1 domain-containing protein</fullName>
    </recommendedName>
</protein>
<dbReference type="GO" id="GO:0006606">
    <property type="term" value="P:protein import into nucleus"/>
    <property type="evidence" value="ECO:0007669"/>
    <property type="project" value="InterPro"/>
</dbReference>
<feature type="coiled-coil region" evidence="4">
    <location>
        <begin position="55"/>
        <end position="381"/>
    </location>
</feature>
<dbReference type="GO" id="GO:0017056">
    <property type="term" value="F:structural constituent of nuclear pore"/>
    <property type="evidence" value="ECO:0007669"/>
    <property type="project" value="TreeGrafter"/>
</dbReference>
<feature type="compositionally biased region" description="Polar residues" evidence="5">
    <location>
        <begin position="1165"/>
        <end position="1187"/>
    </location>
</feature>
<accession>A0A8H5LK47</accession>
<evidence type="ECO:0000256" key="2">
    <source>
        <dbReference type="ARBA" id="ARBA00023054"/>
    </source>
</evidence>
<feature type="coiled-coil region" evidence="4">
    <location>
        <begin position="633"/>
        <end position="664"/>
    </location>
</feature>
<proteinExistence type="predicted"/>
<dbReference type="GO" id="GO:0006406">
    <property type="term" value="P:mRNA export from nucleus"/>
    <property type="evidence" value="ECO:0007669"/>
    <property type="project" value="TreeGrafter"/>
</dbReference>
<feature type="coiled-coil region" evidence="4">
    <location>
        <begin position="1274"/>
        <end position="1620"/>
    </location>
</feature>
<feature type="compositionally biased region" description="Basic and acidic residues" evidence="5">
    <location>
        <begin position="1107"/>
        <end position="1126"/>
    </location>
</feature>
<dbReference type="InterPro" id="IPR057974">
    <property type="entry name" value="NUA/TPR/MLP1-2-like_dom"/>
</dbReference>
<name>A0A8H5LK47_9AGAR</name>
<dbReference type="InterPro" id="IPR057577">
    <property type="entry name" value="Nucleoprot-TPR/MLP1_dom"/>
</dbReference>
<evidence type="ECO:0000259" key="6">
    <source>
        <dbReference type="Pfam" id="PF07926"/>
    </source>
</evidence>
<feature type="coiled-coil region" evidence="4">
    <location>
        <begin position="538"/>
        <end position="565"/>
    </location>
</feature>
<dbReference type="PANTHER" id="PTHR18898:SF2">
    <property type="entry name" value="NUCLEOPROTEIN TPR"/>
    <property type="match status" value="1"/>
</dbReference>
<evidence type="ECO:0000256" key="4">
    <source>
        <dbReference type="SAM" id="Coils"/>
    </source>
</evidence>
<organism evidence="9 10">
    <name type="scientific">Leucocoprinus leucothites</name>
    <dbReference type="NCBI Taxonomy" id="201217"/>
    <lineage>
        <taxon>Eukaryota</taxon>
        <taxon>Fungi</taxon>
        <taxon>Dikarya</taxon>
        <taxon>Basidiomycota</taxon>
        <taxon>Agaricomycotina</taxon>
        <taxon>Agaricomycetes</taxon>
        <taxon>Agaricomycetidae</taxon>
        <taxon>Agaricales</taxon>
        <taxon>Agaricineae</taxon>
        <taxon>Agaricaceae</taxon>
        <taxon>Leucocoprinus</taxon>
    </lineage>
</organism>
<dbReference type="SUPFAM" id="SSF57997">
    <property type="entry name" value="Tropomyosin"/>
    <property type="match status" value="1"/>
</dbReference>
<comment type="subcellular location">
    <subcellularLocation>
        <location evidence="1">Nucleus</location>
    </subcellularLocation>
</comment>
<keyword evidence="2 4" id="KW-0175">Coiled coil</keyword>
<dbReference type="Pfam" id="PF25785">
    <property type="entry name" value="TPR"/>
    <property type="match status" value="1"/>
</dbReference>
<feature type="region of interest" description="Disordered" evidence="5">
    <location>
        <begin position="1106"/>
        <end position="1126"/>
    </location>
</feature>
<dbReference type="EMBL" id="JAACJO010000003">
    <property type="protein sequence ID" value="KAF5360485.1"/>
    <property type="molecule type" value="Genomic_DNA"/>
</dbReference>
<feature type="domain" description="NUA/TPR/MLP1-2-like" evidence="8">
    <location>
        <begin position="531"/>
        <end position="630"/>
    </location>
</feature>
<feature type="domain" description="Nucleoprotein TPR/MPL1" evidence="7">
    <location>
        <begin position="207"/>
        <end position="281"/>
    </location>
</feature>
<evidence type="ECO:0000313" key="9">
    <source>
        <dbReference type="EMBL" id="KAF5360485.1"/>
    </source>
</evidence>
<feature type="region of interest" description="Disordered" evidence="5">
    <location>
        <begin position="1"/>
        <end position="21"/>
    </location>
</feature>
<feature type="coiled-coil region" evidence="4">
    <location>
        <begin position="709"/>
        <end position="838"/>
    </location>
</feature>
<keyword evidence="10" id="KW-1185">Reference proteome</keyword>
<sequence length="1942" mass="216219">MMKTRHKRKAQEGTSQSDESLTIFMPDDIDLAALSHLLPDTSITSPSPDAIVALYRLLLTQNSELENTHHELENAHAEGERKDVELDQALQDKETGIKEMEAQVEAAQEELKRLKTERDELADSKAKLQSNITELQNSRSQTSAETETLRHRVEDIEREKRDLVGVISRLKEEGAQRADEVTTLRANLKEARQEHQKLESQIRDLRSTETSSKFKIDTLTQQLELAQTEAKRNIDELNAKIDEFTKYRRTKHAELTTLQAAHDSLAQTAESAQASLKALQSAHSAQSHQLTQALSKVQDLTGQLAEQETKFANEAGGLKRLVTLMEEREKQAKEIVENLENEWAGVGQKAEAREAALKDEIEKERRTREQVQARVKNLEAVLEGMHRGELPIPGRGSLPGTPMRTPGTPGDPFNDGILGLSPTVAIASRSQKSGKTFTEVYAEFVKLKEDYAKKVLEYDHMERTLQDVLAQIQERVGINSFAAFVAQLIFHQAPVLSQQRSEYHRLQTETYELTNQLAQVIAEREVQTRLAQENSQKYNKSTAENKLLQQQLNDLGRQVQNLLREIARRDDPTIPADEDLEQAITEPVNVDQVITNSLVLFKNIGELQTQNQKLLSVVRDLGTKLESDEQEYKATMEREQTEAIKEAHEAIQELASTLEREKEHHTKVVQAYMKEREALKVMAARSGGVVPPVDGVPRAIENGTAGDVHDELAKELAEVQSQFEAYKTEIGLDTLKLREDLVQAQREATNATAALAKAEAKVQYMTERSRMHQEQLDLRYREVENLSKRNNQLQDQWMRLDIECNRLTEDLQVATGRVEQLRNENANLRAEKDIWQGTQNRLLEENRALSLDRSHLSDLIANVQKMHNDLERSGENDRRRLENQLQILESQTQDLRTQLTQERDTVRNLQLQKELDLKDLQTRLDKVAEEYARNRENLLAAEMTKKHLEEKVDDMKKRLQGNEEKLAVYERRTGSVAVPQNTDESLSREQQLESEVAELRSALKVTEVDLANAKEHVQQYQEISKASEEALSSLSNTFDEYKASTEAQVARHEAEKKSLEDKLSGLQQELEQVKAKYQELQQAFDTERTAWANDKKLLEGTIVDMSTSERHSEDDKNKWEQDIKTSEQRVKAAEDRYSNELVAHAESIKTIETLRKDLSAAQNAARDNSTAAETAQAKLTASESSWKQQKESLDKEIADLNARCKDLSSQNNILHQHLESVSTQAARIRQAAGSTSEAQAAETEGGEGSDAKLAELQSVVSWLRREKGIVDLQLQLASDENARLKRQIEHLTKSLQETQATLSEEREKAVENSASAAQHAELVERITQLNILRESNATLRADCENYAKKSRELEAQLKTVTGELEPAQEQIRVTQAELDVTKAQITRLEEESRKWQERNTQLLTKYDRIDPAEVQALKDEIDTLKTSNNDLEAKKTALEAAEAQHKQAVTDAMTRLDGFKATAQKNNTIFKSRMEASRQENIKIKEEKDKLEARIKELETEISSLQTDKATSESAATGTAEAAKKIAEQETTIATLRKERDELLAEKEKWTKASAEGVAAVPADSGAWEKEKAELVKARDEAADKLKASMEEARKAVEDAKNLRFQNEKFQARLQDLLRSKQADAERAAAHQASAVSDAVEKLKGELGSNPSAQEKEALVKKHAAELSALQKKLVEQHEKDLKAAVDAAVEVAKKEAPAAAHGFDKQAIINAAIAEYDAKVKAQHEAEIESAVERGRREQMTKGKLKDAQLAKAQKRVKDFEAQILEWKSTGVLPQDATVTSTPVAAPPTTPVTTTAPAAAAPAAQATQNTQPIASTSTAPVAQPGQALPRKPSMQAGVPPAGAARGGAPLRGRGGPLARGAAARVPPVRATPAQQAAAAAASSNAPTPATSAPGMSIMGAAGKRPREDGGAPTEDSLAKRLKPSEGTGKGPVQIRRPPPGT</sequence>
<feature type="compositionally biased region" description="Low complexity" evidence="5">
    <location>
        <begin position="1837"/>
        <end position="1852"/>
    </location>
</feature>
<feature type="domain" description="Nucleoprotein TPR/MLP1-2" evidence="6">
    <location>
        <begin position="1095"/>
        <end position="1221"/>
    </location>
</feature>
<evidence type="ECO:0000256" key="3">
    <source>
        <dbReference type="ARBA" id="ARBA00023242"/>
    </source>
</evidence>
<feature type="region of interest" description="Disordered" evidence="5">
    <location>
        <begin position="1225"/>
        <end position="1249"/>
    </location>
</feature>
<feature type="compositionally biased region" description="Low complexity" evidence="5">
    <location>
        <begin position="1792"/>
        <end position="1813"/>
    </location>
</feature>
<feature type="compositionally biased region" description="Low complexity" evidence="5">
    <location>
        <begin position="1859"/>
        <end position="1894"/>
    </location>
</feature>
<feature type="compositionally biased region" description="Low complexity" evidence="5">
    <location>
        <begin position="1230"/>
        <end position="1243"/>
    </location>
</feature>
<evidence type="ECO:0000256" key="5">
    <source>
        <dbReference type="SAM" id="MobiDB-lite"/>
    </source>
</evidence>
<dbReference type="Pfam" id="PF07926">
    <property type="entry name" value="TPR_MLP1_2"/>
    <property type="match status" value="1"/>
</dbReference>
<dbReference type="OrthoDB" id="343070at2759"/>
<feature type="coiled-coil region" evidence="4">
    <location>
        <begin position="871"/>
        <end position="1090"/>
    </location>
</feature>
<comment type="caution">
    <text evidence="9">The sequence shown here is derived from an EMBL/GenBank/DDBJ whole genome shotgun (WGS) entry which is preliminary data.</text>
</comment>
<dbReference type="InterPro" id="IPR012929">
    <property type="entry name" value="Nucleoprot-TPR/MLP1-2_dom"/>
</dbReference>
<feature type="coiled-coil region" evidence="4">
    <location>
        <begin position="1653"/>
        <end position="1680"/>
    </location>
</feature>
<evidence type="ECO:0000256" key="1">
    <source>
        <dbReference type="ARBA" id="ARBA00004123"/>
    </source>
</evidence>
<evidence type="ECO:0008006" key="11">
    <source>
        <dbReference type="Google" id="ProtNLM"/>
    </source>
</evidence>
<evidence type="ECO:0000313" key="10">
    <source>
        <dbReference type="Proteomes" id="UP000559027"/>
    </source>
</evidence>
<dbReference type="GO" id="GO:0005643">
    <property type="term" value="C:nuclear pore"/>
    <property type="evidence" value="ECO:0007669"/>
    <property type="project" value="TreeGrafter"/>
</dbReference>
<gene>
    <name evidence="9" type="ORF">D9756_005009</name>
</gene>
<dbReference type="Proteomes" id="UP000559027">
    <property type="component" value="Unassembled WGS sequence"/>
</dbReference>